<accession>A0ACA9Y3X0</accession>
<gene>
    <name evidence="1" type="ORF">CLIB1444_02S12860</name>
</gene>
<keyword evidence="2" id="KW-1185">Reference proteome</keyword>
<sequence length="727" mass="83847">MKRRRLVFVCLNCKKRRVKCDKGNPCSNCVKSGKNCVYSDEVTNGKSYVLSTFQPLDLKIKSPLGQNSIQHGGTEIASTKNRDTTGIYSAKPSSSGGTSESSGSVPVDSVDKQIPNPDSEATVDEFSSVDGKDSIIRYEEEGEIPGKETSFFDTVKVSLTQYDSSPYSLKSFIGFNTTFRTFHNSIPFLLQNLHTPSSTSVPPKDEEFLSLDDRLISVLPPQQYFWQLLDKFFATIHPEFPFVIREEFFDDLNPIIGSTDDKISLNIRTNEDYLTIMLALVFISLASIPIMTRKILPNQESLHTEAELKRCLKHSPDIVSVVNSCIKSLPESMNFKTFQVLNFLRIYHRYSPEYDAKEMVIISERIIELGEKLGILYNTNELLTVNEFKLGLRMIIYFSICESCHVPLSARQFPGILRVLPFTVQFSDIAINHVDNDDTVKFLHCCTRLWNEVLPKIVQVPDLFSNPNLPISVFIKRISDVELSVQDHSKLFKFYLNDESNKKTITDYNKFVGKNSMGKFVLSYNLFFTLNFNIILQFQEKGYSSFFYKLKLLKKVYECLKSFPPLIQRSNMENDFIINPTLQVLVFRIYLILIDLYIQFGSYLKSEQIMDLTSRVKLTEVTSSLRFQIRYLIYLLYFFVPNYSYAWKAFKLAKIYYRNLEKSLSDSITDTDFDDPTYAIERLDLLISIIDIPILFDEYDFDMDSVDQYDDKWSDGSDIFEDLNLIQ</sequence>
<evidence type="ECO:0000313" key="1">
    <source>
        <dbReference type="EMBL" id="CAH6719625.1"/>
    </source>
</evidence>
<comment type="caution">
    <text evidence="1">The sequence shown here is derived from an EMBL/GenBank/DDBJ whole genome shotgun (WGS) entry which is preliminary data.</text>
</comment>
<reference evidence="1" key="1">
    <citation type="submission" date="2022-06" db="EMBL/GenBank/DDBJ databases">
        <authorList>
            <person name="Legras J.-L."/>
            <person name="Devillers H."/>
            <person name="Grondin C."/>
        </authorList>
    </citation>
    <scope>NUCLEOTIDE SEQUENCE</scope>
    <source>
        <strain evidence="1">CLIB 1444</strain>
    </source>
</reference>
<dbReference type="EMBL" id="CALSDN010000002">
    <property type="protein sequence ID" value="CAH6719625.1"/>
    <property type="molecule type" value="Genomic_DNA"/>
</dbReference>
<protein>
    <submittedName>
        <fullName evidence="1">Uncharacterized protein</fullName>
    </submittedName>
</protein>
<dbReference type="Proteomes" id="UP001152531">
    <property type="component" value="Unassembled WGS sequence"/>
</dbReference>
<evidence type="ECO:0000313" key="2">
    <source>
        <dbReference type="Proteomes" id="UP001152531"/>
    </source>
</evidence>
<proteinExistence type="predicted"/>
<name>A0ACA9Y3X0_9ASCO</name>
<organism evidence="1 2">
    <name type="scientific">[Candida] jaroonii</name>
    <dbReference type="NCBI Taxonomy" id="467808"/>
    <lineage>
        <taxon>Eukaryota</taxon>
        <taxon>Fungi</taxon>
        <taxon>Dikarya</taxon>
        <taxon>Ascomycota</taxon>
        <taxon>Saccharomycotina</taxon>
        <taxon>Pichiomycetes</taxon>
        <taxon>Debaryomycetaceae</taxon>
        <taxon>Yamadazyma</taxon>
    </lineage>
</organism>